<dbReference type="SUPFAM" id="SSF46689">
    <property type="entry name" value="Homeodomain-like"/>
    <property type="match status" value="1"/>
</dbReference>
<dbReference type="InterPro" id="IPR009057">
    <property type="entry name" value="Homeodomain-like_sf"/>
</dbReference>
<dbReference type="SMART" id="SM00342">
    <property type="entry name" value="HTH_ARAC"/>
    <property type="match status" value="1"/>
</dbReference>
<dbReference type="InterPro" id="IPR003313">
    <property type="entry name" value="AraC-bd"/>
</dbReference>
<keyword evidence="6" id="KW-1185">Reference proteome</keyword>
<keyword evidence="2" id="KW-0238">DNA-binding</keyword>
<evidence type="ECO:0000313" key="6">
    <source>
        <dbReference type="Proteomes" id="UP000013909"/>
    </source>
</evidence>
<dbReference type="AlphaFoldDB" id="R7ZTD4"/>
<dbReference type="GO" id="GO:0003700">
    <property type="term" value="F:DNA-binding transcription factor activity"/>
    <property type="evidence" value="ECO:0007669"/>
    <property type="project" value="InterPro"/>
</dbReference>
<dbReference type="Pfam" id="PF12833">
    <property type="entry name" value="HTH_18"/>
    <property type="match status" value="1"/>
</dbReference>
<sequence>MQLVMIPASSISTKNKLESQELFKISRFKPVIKKTKPHKHAGYFELIFIAEGEGFHWIETENFQLQTPDFYFLKPGQLHFWQFTAIPKGYVMMFKEGFIDAVKEVKILQQIQQMGELTRIPAWKDAIVGQIFEDILRAYQHPDQYSEDLIKGYLRVLFSKIANHTSESFNNGRENPLCDRFLGLLTQQNPLLHRVGDYAALLQTSPQNLNQACKKKTGKTASEHINAQLILEAKRNILHTDQNINQIADLLQFNDASYFVKFFKKHTGETPHQFRGRYFG</sequence>
<comment type="caution">
    <text evidence="5">The sequence shown here is derived from an EMBL/GenBank/DDBJ whole genome shotgun (WGS) entry which is preliminary data.</text>
</comment>
<keyword evidence="1" id="KW-0805">Transcription regulation</keyword>
<dbReference type="SUPFAM" id="SSF51215">
    <property type="entry name" value="Regulatory protein AraC"/>
    <property type="match status" value="1"/>
</dbReference>
<gene>
    <name evidence="5" type="ORF">ADIS_2258</name>
</gene>
<dbReference type="InterPro" id="IPR014710">
    <property type="entry name" value="RmlC-like_jellyroll"/>
</dbReference>
<evidence type="ECO:0000256" key="1">
    <source>
        <dbReference type="ARBA" id="ARBA00023015"/>
    </source>
</evidence>
<keyword evidence="3" id="KW-0804">Transcription</keyword>
<dbReference type="Proteomes" id="UP000013909">
    <property type="component" value="Unassembled WGS sequence"/>
</dbReference>
<dbReference type="InterPro" id="IPR018060">
    <property type="entry name" value="HTH_AraC"/>
</dbReference>
<dbReference type="InterPro" id="IPR037923">
    <property type="entry name" value="HTH-like"/>
</dbReference>
<organism evidence="5 6">
    <name type="scientific">Lunatimonas lonarensis</name>
    <dbReference type="NCBI Taxonomy" id="1232681"/>
    <lineage>
        <taxon>Bacteria</taxon>
        <taxon>Pseudomonadati</taxon>
        <taxon>Bacteroidota</taxon>
        <taxon>Cytophagia</taxon>
        <taxon>Cytophagales</taxon>
        <taxon>Cyclobacteriaceae</taxon>
    </lineage>
</organism>
<evidence type="ECO:0000256" key="3">
    <source>
        <dbReference type="ARBA" id="ARBA00023163"/>
    </source>
</evidence>
<accession>R7ZTD4</accession>
<evidence type="ECO:0000313" key="5">
    <source>
        <dbReference type="EMBL" id="EON77390.1"/>
    </source>
</evidence>
<evidence type="ECO:0000259" key="4">
    <source>
        <dbReference type="PROSITE" id="PS01124"/>
    </source>
</evidence>
<dbReference type="GO" id="GO:0043565">
    <property type="term" value="F:sequence-specific DNA binding"/>
    <property type="evidence" value="ECO:0007669"/>
    <property type="project" value="InterPro"/>
</dbReference>
<dbReference type="EMBL" id="AQHR01000059">
    <property type="protein sequence ID" value="EON77390.1"/>
    <property type="molecule type" value="Genomic_DNA"/>
</dbReference>
<reference evidence="5 6" key="1">
    <citation type="submission" date="2013-02" db="EMBL/GenBank/DDBJ databases">
        <title>A novel strain isolated from Lonar lake, Maharashtra, India.</title>
        <authorList>
            <person name="Singh A."/>
        </authorList>
    </citation>
    <scope>NUCLEOTIDE SEQUENCE [LARGE SCALE GENOMIC DNA]</scope>
    <source>
        <strain evidence="5 6">AK24</strain>
    </source>
</reference>
<feature type="domain" description="HTH araC/xylS-type" evidence="4">
    <location>
        <begin position="179"/>
        <end position="277"/>
    </location>
</feature>
<dbReference type="PROSITE" id="PS01124">
    <property type="entry name" value="HTH_ARAC_FAMILY_2"/>
    <property type="match status" value="1"/>
</dbReference>
<dbReference type="STRING" id="1232681.ADIS_2258"/>
<dbReference type="RefSeq" id="WP_010854396.1">
    <property type="nucleotide sequence ID" value="NZ_AQHR01000059.1"/>
</dbReference>
<name>R7ZTD4_9BACT</name>
<evidence type="ECO:0000256" key="2">
    <source>
        <dbReference type="ARBA" id="ARBA00023125"/>
    </source>
</evidence>
<dbReference type="Gene3D" id="1.10.10.60">
    <property type="entry name" value="Homeodomain-like"/>
    <property type="match status" value="1"/>
</dbReference>
<dbReference type="PANTHER" id="PTHR43280">
    <property type="entry name" value="ARAC-FAMILY TRANSCRIPTIONAL REGULATOR"/>
    <property type="match status" value="1"/>
</dbReference>
<protein>
    <submittedName>
        <fullName evidence="5">Transcriptional regulator, AraC family</fullName>
    </submittedName>
</protein>
<proteinExistence type="predicted"/>
<dbReference type="Gene3D" id="2.60.120.10">
    <property type="entry name" value="Jelly Rolls"/>
    <property type="match status" value="1"/>
</dbReference>
<dbReference type="Pfam" id="PF02311">
    <property type="entry name" value="AraC_binding"/>
    <property type="match status" value="1"/>
</dbReference>
<dbReference type="PANTHER" id="PTHR43280:SF32">
    <property type="entry name" value="TRANSCRIPTIONAL REGULATORY PROTEIN"/>
    <property type="match status" value="1"/>
</dbReference>